<feature type="domain" description="DNA mimic protein DMP19 C-terminal" evidence="1">
    <location>
        <begin position="62"/>
        <end position="168"/>
    </location>
</feature>
<organism evidence="2 3">
    <name type="scientific">Fluviicola taffensis (strain DSM 16823 / NCIMB 13979 / RW262)</name>
    <dbReference type="NCBI Taxonomy" id="755732"/>
    <lineage>
        <taxon>Bacteria</taxon>
        <taxon>Pseudomonadati</taxon>
        <taxon>Bacteroidota</taxon>
        <taxon>Flavobacteriia</taxon>
        <taxon>Flavobacteriales</taxon>
        <taxon>Crocinitomicaceae</taxon>
        <taxon>Fluviicola</taxon>
    </lineage>
</organism>
<dbReference type="OrthoDB" id="1448278at2"/>
<dbReference type="AlphaFoldDB" id="F2IC46"/>
<dbReference type="InterPro" id="IPR025402">
    <property type="entry name" value="DMP19_C"/>
</dbReference>
<dbReference type="HOGENOM" id="CLU_1508479_0_0_10"/>
<dbReference type="EMBL" id="CP002542">
    <property type="protein sequence ID" value="AEA43272.1"/>
    <property type="molecule type" value="Genomic_DNA"/>
</dbReference>
<accession>F2IC46</accession>
<protein>
    <recommendedName>
        <fullName evidence="1">DNA mimic protein DMP19 C-terminal domain-containing protein</fullName>
    </recommendedName>
</protein>
<proteinExistence type="predicted"/>
<name>F2IC46_FLUTR</name>
<dbReference type="RefSeq" id="WP_013686044.1">
    <property type="nucleotide sequence ID" value="NC_015321.1"/>
</dbReference>
<reference evidence="3" key="2">
    <citation type="submission" date="2011-02" db="EMBL/GenBank/DDBJ databases">
        <title>The complete genome of Fluviicola taffensis DSM 16823.</title>
        <authorList>
            <consortium name="US DOE Joint Genome Institute (JGI-PGF)"/>
            <person name="Lucas S."/>
            <person name="Copeland A."/>
            <person name="Lapidus A."/>
            <person name="Bruce D."/>
            <person name="Goodwin L."/>
            <person name="Pitluck S."/>
            <person name="Kyrpides N."/>
            <person name="Mavromatis K."/>
            <person name="Ivanova N."/>
            <person name="Mikhailova N."/>
            <person name="Pagani I."/>
            <person name="Chertkov O."/>
            <person name="Detter J.C."/>
            <person name="Han C."/>
            <person name="Tapia R."/>
            <person name="Land M."/>
            <person name="Hauser L."/>
            <person name="Markowitz V."/>
            <person name="Cheng J.-F."/>
            <person name="Hugenholtz P."/>
            <person name="Woyke T."/>
            <person name="Wu D."/>
            <person name="Tindall B."/>
            <person name="Pomrenke H.G."/>
            <person name="Brambilla E."/>
            <person name="Klenk H.-P."/>
            <person name="Eisen J.A."/>
        </authorList>
    </citation>
    <scope>NUCLEOTIDE SEQUENCE [LARGE SCALE GENOMIC DNA]</scope>
    <source>
        <strain evidence="3">DSM 16823 / RW262 / RW262</strain>
    </source>
</reference>
<dbReference type="eggNOG" id="ENOG5033UM7">
    <property type="taxonomic scope" value="Bacteria"/>
</dbReference>
<dbReference type="Gene3D" id="1.20.1420.60">
    <property type="match status" value="1"/>
</dbReference>
<evidence type="ECO:0000259" key="1">
    <source>
        <dbReference type="Pfam" id="PF14300"/>
    </source>
</evidence>
<keyword evidence="3" id="KW-1185">Reference proteome</keyword>
<sequence length="178" mass="20869">MQKSNKYDGLSWMTEEIRNNLLKRDKIVEEQDIESLFQLVDNSDFSIALHEILVNRYEKSPENLTPIELDLFLVMHLENAGQADSILTFLQEWYPQYSDKVINSLNEIGAIKSSEIIKQAVEILPKDGSCFFKSASENEQDLMRDLDRQFSSYPDGNMRNLYRKYADKYRNEILNTKK</sequence>
<dbReference type="Pfam" id="PF14300">
    <property type="entry name" value="DMP19"/>
    <property type="match status" value="1"/>
</dbReference>
<gene>
    <name evidence="2" type="ordered locus">Fluta_1277</name>
</gene>
<dbReference type="STRING" id="755732.Fluta_1277"/>
<evidence type="ECO:0000313" key="3">
    <source>
        <dbReference type="Proteomes" id="UP000007463"/>
    </source>
</evidence>
<dbReference type="KEGG" id="fte:Fluta_1277"/>
<dbReference type="Proteomes" id="UP000007463">
    <property type="component" value="Chromosome"/>
</dbReference>
<reference evidence="2 3" key="1">
    <citation type="journal article" date="2011" name="Stand. Genomic Sci.">
        <title>Complete genome sequence of the gliding freshwater bacterium Fluviicola taffensis type strain (RW262).</title>
        <authorList>
            <person name="Woyke T."/>
            <person name="Chertkov O."/>
            <person name="Lapidus A."/>
            <person name="Nolan M."/>
            <person name="Lucas S."/>
            <person name="Del Rio T.G."/>
            <person name="Tice H."/>
            <person name="Cheng J.F."/>
            <person name="Tapia R."/>
            <person name="Han C."/>
            <person name="Goodwin L."/>
            <person name="Pitluck S."/>
            <person name="Liolios K."/>
            <person name="Pagani I."/>
            <person name="Ivanova N."/>
            <person name="Huntemann M."/>
            <person name="Mavromatis K."/>
            <person name="Mikhailova N."/>
            <person name="Pati A."/>
            <person name="Chen A."/>
            <person name="Palaniappan K."/>
            <person name="Land M."/>
            <person name="Hauser L."/>
            <person name="Brambilla E.M."/>
            <person name="Rohde M."/>
            <person name="Mwirichia R."/>
            <person name="Sikorski J."/>
            <person name="Tindall B.J."/>
            <person name="Goker M."/>
            <person name="Bristow J."/>
            <person name="Eisen J.A."/>
            <person name="Markowitz V."/>
            <person name="Hugenholtz P."/>
            <person name="Klenk H.P."/>
            <person name="Kyrpides N.C."/>
        </authorList>
    </citation>
    <scope>NUCLEOTIDE SEQUENCE [LARGE SCALE GENOMIC DNA]</scope>
    <source>
        <strain evidence="3">DSM 16823 / RW262 / RW262</strain>
    </source>
</reference>
<evidence type="ECO:0000313" key="2">
    <source>
        <dbReference type="EMBL" id="AEA43272.1"/>
    </source>
</evidence>